<dbReference type="PANTHER" id="PTHR30383">
    <property type="entry name" value="THIOESTERASE 1/PROTEASE 1/LYSOPHOSPHOLIPASE L1"/>
    <property type="match status" value="1"/>
</dbReference>
<accession>A0A917FWG4</accession>
<reference evidence="2" key="1">
    <citation type="journal article" date="2014" name="Int. J. Syst. Evol. Microbiol.">
        <title>Complete genome sequence of Corynebacterium casei LMG S-19264T (=DSM 44701T), isolated from a smear-ripened cheese.</title>
        <authorList>
            <consortium name="US DOE Joint Genome Institute (JGI-PGF)"/>
            <person name="Walter F."/>
            <person name="Albersmeier A."/>
            <person name="Kalinowski J."/>
            <person name="Ruckert C."/>
        </authorList>
    </citation>
    <scope>NUCLEOTIDE SEQUENCE</scope>
    <source>
        <strain evidence="2">CGMCC 1.16134</strain>
    </source>
</reference>
<evidence type="ECO:0000313" key="3">
    <source>
        <dbReference type="Proteomes" id="UP000637643"/>
    </source>
</evidence>
<proteinExistence type="predicted"/>
<dbReference type="RefSeq" id="WP_189031735.1">
    <property type="nucleotide sequence ID" value="NZ_BMKR01000047.1"/>
</dbReference>
<sequence length="221" mass="24760">MATSASKTNKVILFQGDSITDGNRGRNEDPNHILGHSYAFILAGKLGRLLAGQQPTFYNRGISGDRMSDLYARWNEDAISLQPDIISILIGVNDIWRMMKGEPSGVTDRFERAYRHVLEETREVMPNTQLILCEPFILRTGAPAEQWENWEQKIKHYQQVVRQLAEEFGAVHVALQGAFEAAAERAEASYWLWDGVHPTAAGHDLIAGEWLQAVEKSGLLG</sequence>
<dbReference type="InterPro" id="IPR051532">
    <property type="entry name" value="Ester_Hydrolysis_Enzymes"/>
</dbReference>
<dbReference type="CDD" id="cd01834">
    <property type="entry name" value="SGNH_hydrolase_like_2"/>
    <property type="match status" value="1"/>
</dbReference>
<feature type="domain" description="SGNH hydrolase-type esterase" evidence="1">
    <location>
        <begin position="16"/>
        <end position="205"/>
    </location>
</feature>
<dbReference type="Proteomes" id="UP000637643">
    <property type="component" value="Unassembled WGS sequence"/>
</dbReference>
<dbReference type="SUPFAM" id="SSF52266">
    <property type="entry name" value="SGNH hydrolase"/>
    <property type="match status" value="1"/>
</dbReference>
<dbReference type="PANTHER" id="PTHR30383:SF5">
    <property type="entry name" value="SGNH HYDROLASE-TYPE ESTERASE DOMAIN-CONTAINING PROTEIN"/>
    <property type="match status" value="1"/>
</dbReference>
<evidence type="ECO:0000313" key="2">
    <source>
        <dbReference type="EMBL" id="GGG09551.1"/>
    </source>
</evidence>
<organism evidence="2 3">
    <name type="scientific">Paenibacillus albidus</name>
    <dbReference type="NCBI Taxonomy" id="2041023"/>
    <lineage>
        <taxon>Bacteria</taxon>
        <taxon>Bacillati</taxon>
        <taxon>Bacillota</taxon>
        <taxon>Bacilli</taxon>
        <taxon>Bacillales</taxon>
        <taxon>Paenibacillaceae</taxon>
        <taxon>Paenibacillus</taxon>
    </lineage>
</organism>
<evidence type="ECO:0000259" key="1">
    <source>
        <dbReference type="Pfam" id="PF13472"/>
    </source>
</evidence>
<protein>
    <submittedName>
        <fullName evidence="2">Lipase</fullName>
    </submittedName>
</protein>
<name>A0A917FWG4_9BACL</name>
<dbReference type="Pfam" id="PF13472">
    <property type="entry name" value="Lipase_GDSL_2"/>
    <property type="match status" value="1"/>
</dbReference>
<dbReference type="InterPro" id="IPR036514">
    <property type="entry name" value="SGNH_hydro_sf"/>
</dbReference>
<dbReference type="Gene3D" id="3.40.50.1110">
    <property type="entry name" value="SGNH hydrolase"/>
    <property type="match status" value="1"/>
</dbReference>
<dbReference type="GO" id="GO:0004622">
    <property type="term" value="F:phosphatidylcholine lysophospholipase activity"/>
    <property type="evidence" value="ECO:0007669"/>
    <property type="project" value="TreeGrafter"/>
</dbReference>
<dbReference type="InterPro" id="IPR013830">
    <property type="entry name" value="SGNH_hydro"/>
</dbReference>
<reference evidence="2" key="2">
    <citation type="submission" date="2020-09" db="EMBL/GenBank/DDBJ databases">
        <authorList>
            <person name="Sun Q."/>
            <person name="Zhou Y."/>
        </authorList>
    </citation>
    <scope>NUCLEOTIDE SEQUENCE</scope>
    <source>
        <strain evidence="2">CGMCC 1.16134</strain>
    </source>
</reference>
<dbReference type="AlphaFoldDB" id="A0A917FWG4"/>
<gene>
    <name evidence="2" type="ORF">GCM10010912_62540</name>
</gene>
<comment type="caution">
    <text evidence="2">The sequence shown here is derived from an EMBL/GenBank/DDBJ whole genome shotgun (WGS) entry which is preliminary data.</text>
</comment>
<dbReference type="EMBL" id="BMKR01000047">
    <property type="protein sequence ID" value="GGG09551.1"/>
    <property type="molecule type" value="Genomic_DNA"/>
</dbReference>
<keyword evidence="3" id="KW-1185">Reference proteome</keyword>